<protein>
    <submittedName>
        <fullName evidence="1">Uncharacterized protein</fullName>
    </submittedName>
</protein>
<sequence length="75" mass="9235">MDNYDEELIEEVENYLEYDKKLYLPEWNELKKNNPLLAEKIFKVYGLRDYEFEQIVEHRGINSIDIKHKIINYKP</sequence>
<dbReference type="RefSeq" id="WP_310076732.1">
    <property type="nucleotide sequence ID" value="NZ_JAVDSC010000001.1"/>
</dbReference>
<reference evidence="1" key="1">
    <citation type="submission" date="2023-07" db="EMBL/GenBank/DDBJ databases">
        <title>Sorghum-associated microbial communities from plants grown in Nebraska, USA.</title>
        <authorList>
            <person name="Schachtman D."/>
        </authorList>
    </citation>
    <scope>NUCLEOTIDE SEQUENCE</scope>
    <source>
        <strain evidence="1">BE44</strain>
    </source>
</reference>
<accession>A0AAW8LBN4</accession>
<gene>
    <name evidence="1" type="ORF">J2X86_000352</name>
</gene>
<evidence type="ECO:0000313" key="2">
    <source>
        <dbReference type="Proteomes" id="UP001262767"/>
    </source>
</evidence>
<proteinExistence type="predicted"/>
<dbReference type="EMBL" id="JAVDSC010000001">
    <property type="protein sequence ID" value="MDR6628364.1"/>
    <property type="molecule type" value="Genomic_DNA"/>
</dbReference>
<dbReference type="Proteomes" id="UP001262767">
    <property type="component" value="Unassembled WGS sequence"/>
</dbReference>
<dbReference type="AlphaFoldDB" id="A0AAW8LBN4"/>
<organism evidence="1 2">
    <name type="scientific">Acinetobacter lwoffii</name>
    <dbReference type="NCBI Taxonomy" id="28090"/>
    <lineage>
        <taxon>Bacteria</taxon>
        <taxon>Pseudomonadati</taxon>
        <taxon>Pseudomonadota</taxon>
        <taxon>Gammaproteobacteria</taxon>
        <taxon>Moraxellales</taxon>
        <taxon>Moraxellaceae</taxon>
        <taxon>Acinetobacter</taxon>
    </lineage>
</organism>
<evidence type="ECO:0000313" key="1">
    <source>
        <dbReference type="EMBL" id="MDR6628364.1"/>
    </source>
</evidence>
<comment type="caution">
    <text evidence="1">The sequence shown here is derived from an EMBL/GenBank/DDBJ whole genome shotgun (WGS) entry which is preliminary data.</text>
</comment>
<name>A0AAW8LBN4_ACILW</name>